<evidence type="ECO:0000313" key="1">
    <source>
        <dbReference type="EMBL" id="JAD47620.1"/>
    </source>
</evidence>
<dbReference type="AlphaFoldDB" id="A0A0A9AFD7"/>
<dbReference type="EMBL" id="GBRH01250275">
    <property type="protein sequence ID" value="JAD47620.1"/>
    <property type="molecule type" value="Transcribed_RNA"/>
</dbReference>
<name>A0A0A9AFD7_ARUDO</name>
<reference evidence="1" key="2">
    <citation type="journal article" date="2015" name="Data Brief">
        <title>Shoot transcriptome of the giant reed, Arundo donax.</title>
        <authorList>
            <person name="Barrero R.A."/>
            <person name="Guerrero F.D."/>
            <person name="Moolhuijzen P."/>
            <person name="Goolsby J.A."/>
            <person name="Tidwell J."/>
            <person name="Bellgard S.E."/>
            <person name="Bellgard M.I."/>
        </authorList>
    </citation>
    <scope>NUCLEOTIDE SEQUENCE</scope>
    <source>
        <tissue evidence="1">Shoot tissue taken approximately 20 cm above the soil surface</tissue>
    </source>
</reference>
<reference evidence="1" key="1">
    <citation type="submission" date="2014-09" db="EMBL/GenBank/DDBJ databases">
        <authorList>
            <person name="Magalhaes I.L.F."/>
            <person name="Oliveira U."/>
            <person name="Santos F.R."/>
            <person name="Vidigal T.H.D.A."/>
            <person name="Brescovit A.D."/>
            <person name="Santos A.J."/>
        </authorList>
    </citation>
    <scope>NUCLEOTIDE SEQUENCE</scope>
    <source>
        <tissue evidence="1">Shoot tissue taken approximately 20 cm above the soil surface</tissue>
    </source>
</reference>
<proteinExistence type="predicted"/>
<protein>
    <submittedName>
        <fullName evidence="1">Uncharacterized protein</fullName>
    </submittedName>
</protein>
<sequence length="18" mass="1891">MLPHSSIGKTTSLSVYVA</sequence>
<organism evidence="1">
    <name type="scientific">Arundo donax</name>
    <name type="common">Giant reed</name>
    <name type="synonym">Donax arundinaceus</name>
    <dbReference type="NCBI Taxonomy" id="35708"/>
    <lineage>
        <taxon>Eukaryota</taxon>
        <taxon>Viridiplantae</taxon>
        <taxon>Streptophyta</taxon>
        <taxon>Embryophyta</taxon>
        <taxon>Tracheophyta</taxon>
        <taxon>Spermatophyta</taxon>
        <taxon>Magnoliopsida</taxon>
        <taxon>Liliopsida</taxon>
        <taxon>Poales</taxon>
        <taxon>Poaceae</taxon>
        <taxon>PACMAD clade</taxon>
        <taxon>Arundinoideae</taxon>
        <taxon>Arundineae</taxon>
        <taxon>Arundo</taxon>
    </lineage>
</organism>
<accession>A0A0A9AFD7</accession>